<protein>
    <recommendedName>
        <fullName evidence="3">Phage tail protein</fullName>
    </recommendedName>
</protein>
<accession>A0ABV7G8I0</accession>
<evidence type="ECO:0008006" key="3">
    <source>
        <dbReference type="Google" id="ProtNLM"/>
    </source>
</evidence>
<dbReference type="EMBL" id="JBHRTD010000001">
    <property type="protein sequence ID" value="MFC3136629.1"/>
    <property type="molecule type" value="Genomic_DNA"/>
</dbReference>
<comment type="caution">
    <text evidence="1">The sequence shown here is derived from an EMBL/GenBank/DDBJ whole genome shotgun (WGS) entry which is preliminary data.</text>
</comment>
<sequence>MPDMMPDYGWQAVTVVSNFGTLTGEGRNLKRYRRSVNAHRWQLEFTTPPLNDEQTREFFGFLQGLKGSLNSFYYIHPRYSKPNGRIASSNTAKLNKKADAGAKLINIATTLPLSEDYYKIGDPIQFVGDSRVYTVISVSKTDASGVGDIGISPPLSRDLTATTPIRTEDIKFLLMLEDDEIAMEMEGGDGFYTEYTVSAIEDLL</sequence>
<dbReference type="Proteomes" id="UP001595621">
    <property type="component" value="Unassembled WGS sequence"/>
</dbReference>
<organism evidence="1 2">
    <name type="scientific">Shewanella submarina</name>
    <dbReference type="NCBI Taxonomy" id="2016376"/>
    <lineage>
        <taxon>Bacteria</taxon>
        <taxon>Pseudomonadati</taxon>
        <taxon>Pseudomonadota</taxon>
        <taxon>Gammaproteobacteria</taxon>
        <taxon>Alteromonadales</taxon>
        <taxon>Shewanellaceae</taxon>
        <taxon>Shewanella</taxon>
    </lineage>
</organism>
<name>A0ABV7G8I0_9GAMM</name>
<evidence type="ECO:0000313" key="2">
    <source>
        <dbReference type="Proteomes" id="UP001595621"/>
    </source>
</evidence>
<evidence type="ECO:0000313" key="1">
    <source>
        <dbReference type="EMBL" id="MFC3136629.1"/>
    </source>
</evidence>
<keyword evidence="2" id="KW-1185">Reference proteome</keyword>
<dbReference type="RefSeq" id="WP_248936433.1">
    <property type="nucleotide sequence ID" value="NZ_JAKILF010000005.1"/>
</dbReference>
<gene>
    <name evidence="1" type="ORF">ACFOE0_00290</name>
</gene>
<reference evidence="2" key="1">
    <citation type="journal article" date="2019" name="Int. J. Syst. Evol. Microbiol.">
        <title>The Global Catalogue of Microorganisms (GCM) 10K type strain sequencing project: providing services to taxonomists for standard genome sequencing and annotation.</title>
        <authorList>
            <consortium name="The Broad Institute Genomics Platform"/>
            <consortium name="The Broad Institute Genome Sequencing Center for Infectious Disease"/>
            <person name="Wu L."/>
            <person name="Ma J."/>
        </authorList>
    </citation>
    <scope>NUCLEOTIDE SEQUENCE [LARGE SCALE GENOMIC DNA]</scope>
    <source>
        <strain evidence="2">KCTC 52277</strain>
    </source>
</reference>
<proteinExistence type="predicted"/>